<dbReference type="InterPro" id="IPR000997">
    <property type="entry name" value="Cholinesterase"/>
</dbReference>
<feature type="region of interest" description="Disordered" evidence="9">
    <location>
        <begin position="2213"/>
        <end position="2244"/>
    </location>
</feature>
<feature type="domain" description="EF-hand" evidence="11">
    <location>
        <begin position="1233"/>
        <end position="1268"/>
    </location>
</feature>
<dbReference type="InterPro" id="IPR013099">
    <property type="entry name" value="K_chnl_dom"/>
</dbReference>
<dbReference type="InterPro" id="IPR029063">
    <property type="entry name" value="SAM-dependent_MTases_sf"/>
</dbReference>
<feature type="active site" description="Charge relay system" evidence="6">
    <location>
        <position position="2654"/>
    </location>
</feature>
<comment type="caution">
    <text evidence="7">Lacks conserved residue(s) required for the propagation of feature annotation.</text>
</comment>
<organism evidence="12 13">
    <name type="scientific">Symbiodinium microadriaticum</name>
    <name type="common">Dinoflagellate</name>
    <name type="synonym">Zooxanthella microadriatica</name>
    <dbReference type="NCBI Taxonomy" id="2951"/>
    <lineage>
        <taxon>Eukaryota</taxon>
        <taxon>Sar</taxon>
        <taxon>Alveolata</taxon>
        <taxon>Dinophyceae</taxon>
        <taxon>Suessiales</taxon>
        <taxon>Symbiodiniaceae</taxon>
        <taxon>Symbiodinium</taxon>
    </lineage>
</organism>
<dbReference type="Pfam" id="PF07885">
    <property type="entry name" value="Ion_trans_2"/>
    <property type="match status" value="2"/>
</dbReference>
<keyword evidence="10" id="KW-1133">Transmembrane helix</keyword>
<feature type="transmembrane region" description="Helical" evidence="10">
    <location>
        <begin position="1121"/>
        <end position="1142"/>
    </location>
</feature>
<evidence type="ECO:0000256" key="5">
    <source>
        <dbReference type="ARBA" id="ARBA00022801"/>
    </source>
</evidence>
<accession>A0A1Q9D3D4</accession>
<evidence type="ECO:0000256" key="6">
    <source>
        <dbReference type="PIRSR" id="PIRSR600997-1"/>
    </source>
</evidence>
<dbReference type="Gene3D" id="1.20.5.190">
    <property type="match status" value="1"/>
</dbReference>
<dbReference type="InterPro" id="IPR010280">
    <property type="entry name" value="U5_MeTrfase_fam"/>
</dbReference>
<dbReference type="InterPro" id="IPR029058">
    <property type="entry name" value="AB_hydrolase_fold"/>
</dbReference>
<dbReference type="PANTHER" id="PTHR11559">
    <property type="entry name" value="CARBOXYLESTERASE"/>
    <property type="match status" value="1"/>
</dbReference>
<sequence length="2961" mass="321456">MLESWKSNSLPGLVSPNTLLVDPTRHGLDSAVTEILPAFENILYISCNPRTMARDLRTTTMTHDVKEFACFDQFPGTDHMECAALLTRRKGAGSRTASATFTRGRVIYAARRAFVELGPLYNAAVKIQKVARGSITRAKLNRQLTMCGEHGHGNPAAYARMRAAKHEVHSIRLSARHNAAVKIQKVARGNTARAKLKRRQSDAATRVQGELIALRSVAWRCFDKPYIAPFEVMAGILEAGLSSRCSSPVDLEGASDASPAASERSGPQAAVSTLTAVVFAVLPDLVALHESHDDESCRLQAHDDGSERDAVELWSQIYFQAIGAVAESRTQLLQICALEQDLALQDHFASSLLEAMQEKSEDSIKIVVEKAEPCEPDEPFEDQDEASAALVQSLVGDALGDSMASRLMTPQPEESEGLEASPKSASAFNASRDTAWTPDDLVANVIEDVVELDGKPDSTQDAGSFPTSMEDVNAMDPLLVEQKKIRAINLTLPVIQMSGLSTEERLSFHPAEHWAVTQDTSRSFIASAVLSCFTSSELAAAAVGSGSAQLSRAHDRSSKQLQEVLAGILDAGLGSGSRCSSPVDLESGSNASGAEVMAGILEAGLSSRCSSPVDLEGASDASQEDMDVALVEHLHQADDSGELLPSNLDELVHWKLSTRQAWTDVNLAPHDKAWTPDDLVANVIEDVVELDGKPDSTQDAGSFPTSMEDVNAMDPLLVEQKKIRAINLTLPVIQMRYQPIIHCQRCSELLYFVMAGILEAGLSSRCSSPVDLEGASDASQEPMNPLLIEELQAVAQADDQGDALPCHLTEWLVCDKAAVDPLLMEQLQAAAQALLKPPKWMSNQADDQGDALPCHLTEWLVCDKDAMDPLLMEQLLAAAQDESLPNRVTERLTCKKSRVSMEVWHPPNSSLTFIQVFTSYKCPRAMLPAWVTRRMIFRVFAILAAIVAYLLQPHRHLSASAAGYVKQGQWALVLGGSHGLGEISSSDADSNSEEEVLPMLLRCARWPRTMNALLLALYFSAGIVVLTLQQDWTPLTSLYVVVQIITTVGYGDVTISHGGKVFMTCYVLLGTVIVANIVNSLFDSLLHSAEHGLEESLQNVENKLTKVEKQRPAKPSSWHQLRTAVAIYLFFVVTWAVFFIAVERCSCSYGSSHIGGCVSDRCEETGGDTKRLVDAVYMAVITFSTVGFGDYAPKSRAGRLFGSIWMMLGVLSFGNVVGAVSKVLHSITSLAKKRPLMTRALFDSIDTDGTGTIDQQEFILKGSSILSIEGRTMPWPSSEFQKYILIREGLVSAEHSESAPLCQNDCSGSENVKSKLPAMSCTDLQCVIGAVLRAPVAIVTASLDPRAWAHQLAALKLNLILVARQPKPMETLKEALLSKVDIEVETWTQDLANLTETWLLETLERHQVRLLVVNAAFSGPRGTFLDGGLGESKTVIDVNILAMLTSAHVFGNHLSQQGAAGGMVLMSSLAGEIGGAFIANYAASKAYITTFAQGLNTELSGTGIDAMACLAGPTVTPTYLGAVSKETARNTYIEQEPYEVVSECLANLGRHALEFVGGNGACEQARSLGVHPASSTQPGFAGHLRPDTKAAWALSMQAHEGSERSSETRRGWSEDVGDFEGAPPGEGERQERGAALHALRGCRAGVQRGDLLGFYPLSMIMHDLESLPERWSSPENMDFEGGSNTSEAELGSQGEVVVANPPVQEAGGEVVGSVEVVQAYDRDGGAPGIGGDEDVAGPSIEDLGKANSSIADINQDEVENMVPPDALKDNVTPHIFHRKLVVHRSMSFTVAQLTQCLGEYFTCLCSRRMPLPVPSDHQLFGDPRVRFWDHLVRCTSISECVRLDRSGSRFNMEDPASQFEDPFRTRDSTAWPPDRSAEEEHRSTKPAAEPWWPSAEGSAGPSPPRSELSNSGANGNVAPRSQPAEHLLVLLQAEQVLAKRLRQDVAEWSQELHRLEEACRREEKVARREQAEVQKLETERGHLMQQLDLSQRQLAELRLEHRRHQKSALLISGARKQQEEAFFLQRLQEEYSRDSEAMEVSLTKLEQASLSMEIWNAVEVVSSSSAMASYAAALVLHCILKPLHALDVPLNQCEQHSSVSECLAFRHQHQCVWDVPSERCMPEMPCDQRPWNVCHTELTTGGAVASWDDTRNKCFWDGRRHQCRWADECFLPDPTGCAAAGCTWGRHCTPTDMSLKPGPGFCFESCKAPRFDPLPPPESDGQPEQATGVPPVRNSAYTHTETGRTDIVQTTSGPVQGLMGSGVQTYLGIPFAQAPVGALRWAAPQKMPPWSQVFQATAFGPSCTQSFDYYAANPENCKGYTRGKCYGYTEDCLSLNVWTPSTSGSRAVMVWIHGGCYVSGSASDPQYNGSALAVQEDVVVVSIQYRLGVFGFLGDAILRSRDPKGSTGNYGLLDTVAALKWVQDNIALFGGDPQRVTIFGESSGAGSVSLLLGMQEAWPFYQRGIMESGTGSAWTYLTLSGAHSNFQKVVATSKCSNSSSLLSCIVSASQTVVAEAVDAVPCKDGCTWAPVVDGVLVRGTPVQLGQSGLLRPDARSEQRRFPFAMATMSQASMQQYYSNLYGEERVRTLEKIFQPETTSKAWWMSKYFHAAQACETDFSYSCTAQWIAGSSALHGSPAFVYKFSETGSSGLVLHGDEIPFVFGTLDSPSGAALEVSQWMMKYWANFAKFGNPNGDSYDHEGQDEGLPPWPSWSSQKPVATLLNVSSTPQVVSFPNNSWPGCSFFLEHWDFYSLKAGSVRNYPSGPLELGQGRALQQATQEVREQAKAEQARLDVEKRELQALQKALLSLRSTPPSPSAPTPGFGGGWDSPFGSTPFSGVGPEAWSSGVSLVDDSPWRRSPAAAGGVATFREMLEAFRGEENEIVTKVGDFKESHWAVPIAGTLKLFKASIPCSTRPEMQIGVGSSEMAAPGVTAAAAAVMLRFTRKIIAAADDNYSLLPCS</sequence>
<evidence type="ECO:0000256" key="2">
    <source>
        <dbReference type="ARBA" id="ARBA00022603"/>
    </source>
</evidence>
<feature type="region of interest" description="Disordered" evidence="9">
    <location>
        <begin position="1851"/>
        <end position="1919"/>
    </location>
</feature>
<feature type="coiled-coil region" evidence="8">
    <location>
        <begin position="1931"/>
        <end position="2007"/>
    </location>
</feature>
<keyword evidence="10" id="KW-0812">Transmembrane</keyword>
<dbReference type="Pfam" id="PF00106">
    <property type="entry name" value="adh_short"/>
    <property type="match status" value="1"/>
</dbReference>
<dbReference type="Proteomes" id="UP000186817">
    <property type="component" value="Unassembled WGS sequence"/>
</dbReference>
<dbReference type="GO" id="GO:0008173">
    <property type="term" value="F:RNA methyltransferase activity"/>
    <property type="evidence" value="ECO:0007669"/>
    <property type="project" value="InterPro"/>
</dbReference>
<dbReference type="InterPro" id="IPR002048">
    <property type="entry name" value="EF_hand_dom"/>
</dbReference>
<evidence type="ECO:0000256" key="7">
    <source>
        <dbReference type="PROSITE-ProRule" id="PRU01024"/>
    </source>
</evidence>
<keyword evidence="8" id="KW-0175">Coiled coil</keyword>
<dbReference type="GO" id="GO:0032259">
    <property type="term" value="P:methylation"/>
    <property type="evidence" value="ECO:0007669"/>
    <property type="project" value="UniProtKB-KW"/>
</dbReference>
<evidence type="ECO:0000256" key="1">
    <source>
        <dbReference type="ARBA" id="ARBA00005964"/>
    </source>
</evidence>
<name>A0A1Q9D3D4_SYMMI</name>
<feature type="transmembrane region" description="Helical" evidence="10">
    <location>
        <begin position="1061"/>
        <end position="1082"/>
    </location>
</feature>
<feature type="transmembrane region" description="Helical" evidence="10">
    <location>
        <begin position="935"/>
        <end position="951"/>
    </location>
</feature>
<dbReference type="Gene3D" id="1.10.287.70">
    <property type="match status" value="2"/>
</dbReference>
<dbReference type="Pfam" id="PF00135">
    <property type="entry name" value="COesterase"/>
    <property type="match status" value="1"/>
</dbReference>
<evidence type="ECO:0000256" key="10">
    <source>
        <dbReference type="SAM" id="Phobius"/>
    </source>
</evidence>
<dbReference type="InterPro" id="IPR000048">
    <property type="entry name" value="IQ_motif_EF-hand-BS"/>
</dbReference>
<dbReference type="InterPro" id="IPR050309">
    <property type="entry name" value="Type-B_Carboxylest/Lipase"/>
</dbReference>
<dbReference type="PROSITE" id="PS51687">
    <property type="entry name" value="SAM_MT_RNA_M5U"/>
    <property type="match status" value="1"/>
</dbReference>
<feature type="coiled-coil region" evidence="8">
    <location>
        <begin position="2778"/>
        <end position="2812"/>
    </location>
</feature>
<evidence type="ECO:0000256" key="9">
    <source>
        <dbReference type="SAM" id="MobiDB-lite"/>
    </source>
</evidence>
<dbReference type="PRINTS" id="PR00878">
    <property type="entry name" value="CHOLNESTRASE"/>
</dbReference>
<evidence type="ECO:0000256" key="8">
    <source>
        <dbReference type="SAM" id="Coils"/>
    </source>
</evidence>
<dbReference type="GO" id="GO:0006396">
    <property type="term" value="P:RNA processing"/>
    <property type="evidence" value="ECO:0007669"/>
    <property type="project" value="InterPro"/>
</dbReference>
<dbReference type="GO" id="GO:0004104">
    <property type="term" value="F:cholinesterase activity"/>
    <property type="evidence" value="ECO:0007669"/>
    <property type="project" value="InterPro"/>
</dbReference>
<dbReference type="PROSITE" id="PS50222">
    <property type="entry name" value="EF_HAND_2"/>
    <property type="match status" value="1"/>
</dbReference>
<keyword evidence="10" id="KW-0472">Membrane</keyword>
<dbReference type="SUPFAM" id="SSF51735">
    <property type="entry name" value="NAD(P)-binding Rossmann-fold domains"/>
    <property type="match status" value="1"/>
</dbReference>
<protein>
    <submittedName>
        <fullName evidence="12">Cholinesterase</fullName>
    </submittedName>
</protein>
<evidence type="ECO:0000256" key="4">
    <source>
        <dbReference type="ARBA" id="ARBA00022691"/>
    </source>
</evidence>
<feature type="region of interest" description="Disordered" evidence="9">
    <location>
        <begin position="1596"/>
        <end position="1631"/>
    </location>
</feature>
<dbReference type="Pfam" id="PF00612">
    <property type="entry name" value="IQ"/>
    <property type="match status" value="1"/>
</dbReference>
<dbReference type="Gene3D" id="3.40.50.720">
    <property type="entry name" value="NAD(P)-binding Rossmann-like Domain"/>
    <property type="match status" value="1"/>
</dbReference>
<keyword evidence="3 7" id="KW-0808">Transferase</keyword>
<feature type="compositionally biased region" description="Basic and acidic residues" evidence="9">
    <location>
        <begin position="1600"/>
        <end position="1613"/>
    </location>
</feature>
<keyword evidence="2 7" id="KW-0489">Methyltransferase</keyword>
<dbReference type="PROSITE" id="PS50096">
    <property type="entry name" value="IQ"/>
    <property type="match status" value="2"/>
</dbReference>
<dbReference type="InterPro" id="IPR002347">
    <property type="entry name" value="SDR_fam"/>
</dbReference>
<feature type="active site" description="Acyl-ester intermediate" evidence="6">
    <location>
        <position position="2442"/>
    </location>
</feature>
<dbReference type="InterPro" id="IPR002018">
    <property type="entry name" value="CarbesteraseB"/>
</dbReference>
<comment type="similarity">
    <text evidence="7">Belongs to the class I-like SAM-binding methyltransferase superfamily. RNA M5U methyltransferase family.</text>
</comment>
<dbReference type="Gene3D" id="3.40.50.1820">
    <property type="entry name" value="alpha/beta hydrolase"/>
    <property type="match status" value="1"/>
</dbReference>
<feature type="binding site" evidence="7">
    <location>
        <position position="22"/>
    </location>
    <ligand>
        <name>S-adenosyl-L-methionine</name>
        <dbReference type="ChEBI" id="CHEBI:59789"/>
    </ligand>
</feature>
<dbReference type="SMART" id="SM00015">
    <property type="entry name" value="IQ"/>
    <property type="match status" value="2"/>
</dbReference>
<comment type="caution">
    <text evidence="12">The sequence shown here is derived from an EMBL/GenBank/DDBJ whole genome shotgun (WGS) entry which is preliminary data.</text>
</comment>
<feature type="transmembrane region" description="Helical" evidence="10">
    <location>
        <begin position="1009"/>
        <end position="1028"/>
    </location>
</feature>
<feature type="transmembrane region" description="Helical" evidence="10">
    <location>
        <begin position="1204"/>
        <end position="1224"/>
    </location>
</feature>
<dbReference type="InterPro" id="IPR036291">
    <property type="entry name" value="NAD(P)-bd_dom_sf"/>
</dbReference>
<dbReference type="Pfam" id="PF05958">
    <property type="entry name" value="tRNA_U5-meth_tr"/>
    <property type="match status" value="1"/>
</dbReference>
<dbReference type="SUPFAM" id="SSF81324">
    <property type="entry name" value="Voltage-gated potassium channels"/>
    <property type="match status" value="2"/>
</dbReference>
<feature type="active site" description="Charge relay system" evidence="6">
    <location>
        <position position="2557"/>
    </location>
</feature>
<dbReference type="EMBL" id="LSRX01000750">
    <property type="protein sequence ID" value="OLP89656.1"/>
    <property type="molecule type" value="Genomic_DNA"/>
</dbReference>
<dbReference type="OrthoDB" id="423410at2759"/>
<comment type="similarity">
    <text evidence="1">Belongs to the type-B carboxylesterase/lipase family.</text>
</comment>
<evidence type="ECO:0000313" key="12">
    <source>
        <dbReference type="EMBL" id="OLP89656.1"/>
    </source>
</evidence>
<dbReference type="GO" id="GO:0005509">
    <property type="term" value="F:calcium ion binding"/>
    <property type="evidence" value="ECO:0007669"/>
    <property type="project" value="InterPro"/>
</dbReference>
<keyword evidence="4 7" id="KW-0949">S-adenosyl-L-methionine</keyword>
<dbReference type="PROSITE" id="PS00122">
    <property type="entry name" value="CARBOXYLESTERASE_B_1"/>
    <property type="match status" value="1"/>
</dbReference>
<keyword evidence="13" id="KW-1185">Reference proteome</keyword>
<dbReference type="SUPFAM" id="SSF53474">
    <property type="entry name" value="alpha/beta-Hydrolases"/>
    <property type="match status" value="1"/>
</dbReference>
<proteinExistence type="inferred from homology"/>
<evidence type="ECO:0000313" key="13">
    <source>
        <dbReference type="Proteomes" id="UP000186817"/>
    </source>
</evidence>
<reference evidence="12 13" key="1">
    <citation type="submission" date="2016-02" db="EMBL/GenBank/DDBJ databases">
        <title>Genome analysis of coral dinoflagellate symbionts highlights evolutionary adaptations to a symbiotic lifestyle.</title>
        <authorList>
            <person name="Aranda M."/>
            <person name="Li Y."/>
            <person name="Liew Y.J."/>
            <person name="Baumgarten S."/>
            <person name="Simakov O."/>
            <person name="Wilson M."/>
            <person name="Piel J."/>
            <person name="Ashoor H."/>
            <person name="Bougouffa S."/>
            <person name="Bajic V.B."/>
            <person name="Ryu T."/>
            <person name="Ravasi T."/>
            <person name="Bayer T."/>
            <person name="Micklem G."/>
            <person name="Kim H."/>
            <person name="Bhak J."/>
            <person name="Lajeunesse T.C."/>
            <person name="Voolstra C.R."/>
        </authorList>
    </citation>
    <scope>NUCLEOTIDE SEQUENCE [LARGE SCALE GENOMIC DNA]</scope>
    <source>
        <strain evidence="12 13">CCMP2467</strain>
    </source>
</reference>
<feature type="active site" description="Nucleophile" evidence="7">
    <location>
        <position position="47"/>
    </location>
</feature>
<keyword evidence="5" id="KW-0378">Hydrolase</keyword>
<dbReference type="Gene3D" id="3.40.50.150">
    <property type="entry name" value="Vaccinia Virus protein VP39"/>
    <property type="match status" value="1"/>
</dbReference>
<evidence type="ECO:0000259" key="11">
    <source>
        <dbReference type="PROSITE" id="PS50222"/>
    </source>
</evidence>
<gene>
    <name evidence="12" type="primary">BCHE</name>
    <name evidence="12" type="ORF">AK812_SmicGene28872</name>
</gene>
<dbReference type="InterPro" id="IPR018247">
    <property type="entry name" value="EF_Hand_1_Ca_BS"/>
</dbReference>
<dbReference type="InterPro" id="IPR019826">
    <property type="entry name" value="Carboxylesterase_B_AS"/>
</dbReference>
<dbReference type="ESTHER" id="symmi-a0a1q9d3d4">
    <property type="family name" value="Carb_B_Root"/>
</dbReference>
<dbReference type="PROSITE" id="PS00018">
    <property type="entry name" value="EF_HAND_1"/>
    <property type="match status" value="1"/>
</dbReference>
<evidence type="ECO:0000256" key="3">
    <source>
        <dbReference type="ARBA" id="ARBA00022679"/>
    </source>
</evidence>